<keyword evidence="2" id="KW-1185">Reference proteome</keyword>
<comment type="caution">
    <text evidence="1">The sequence shown here is derived from an EMBL/GenBank/DDBJ whole genome shotgun (WGS) entry which is preliminary data.</text>
</comment>
<dbReference type="AlphaFoldDB" id="A0A6D2L0L7"/>
<sequence>MGPHSWVETSSSSVPSPASLDPGLLGEYEDGIPHLCYCGGSVFVETTANGDSKGMRFVTCRRRDEAGHHIRKLWDNCVEEEIEMLRSDITSLKEDSRTCAHADEALKEISILWTDLLLAEKKTRDLKEDLEMDIVKIKEDFLQTEVLVRDLLKEHKTGDYICACYIYSIPWSFHNLVQVTAQNQVADVSLYVHQSVFTRKKTVIRFFKLFSMSRFIPNNGTENNNKADEPTKTISAMNELFTRVTGFGLEDERAQSFGRQLLHALWWVPPSWHNPNPPDFQYPGLPDCVYVGNMHWHTCNKCYMFQLARIVCNKNISNVILSGALFSLFNY</sequence>
<accession>A0A6D2L0L7</accession>
<dbReference type="Proteomes" id="UP000467841">
    <property type="component" value="Unassembled WGS sequence"/>
</dbReference>
<evidence type="ECO:0000313" key="1">
    <source>
        <dbReference type="EMBL" id="CAA7058018.1"/>
    </source>
</evidence>
<reference evidence="1" key="1">
    <citation type="submission" date="2020-01" db="EMBL/GenBank/DDBJ databases">
        <authorList>
            <person name="Mishra B."/>
        </authorList>
    </citation>
    <scope>NUCLEOTIDE SEQUENCE [LARGE SCALE GENOMIC DNA]</scope>
</reference>
<gene>
    <name evidence="1" type="ORF">MERR_LOCUS45254</name>
</gene>
<evidence type="ECO:0008006" key="3">
    <source>
        <dbReference type="Google" id="ProtNLM"/>
    </source>
</evidence>
<dbReference type="EMBL" id="CACVBM020001717">
    <property type="protein sequence ID" value="CAA7058018.1"/>
    <property type="molecule type" value="Genomic_DNA"/>
</dbReference>
<organism evidence="1 2">
    <name type="scientific">Microthlaspi erraticum</name>
    <dbReference type="NCBI Taxonomy" id="1685480"/>
    <lineage>
        <taxon>Eukaryota</taxon>
        <taxon>Viridiplantae</taxon>
        <taxon>Streptophyta</taxon>
        <taxon>Embryophyta</taxon>
        <taxon>Tracheophyta</taxon>
        <taxon>Spermatophyta</taxon>
        <taxon>Magnoliopsida</taxon>
        <taxon>eudicotyledons</taxon>
        <taxon>Gunneridae</taxon>
        <taxon>Pentapetalae</taxon>
        <taxon>rosids</taxon>
        <taxon>malvids</taxon>
        <taxon>Brassicales</taxon>
        <taxon>Brassicaceae</taxon>
        <taxon>Coluteocarpeae</taxon>
        <taxon>Microthlaspi</taxon>
    </lineage>
</organism>
<proteinExistence type="predicted"/>
<protein>
    <recommendedName>
        <fullName evidence="3">Zinc finger GRF-type domain-containing protein</fullName>
    </recommendedName>
</protein>
<name>A0A6D2L0L7_9BRAS</name>
<evidence type="ECO:0000313" key="2">
    <source>
        <dbReference type="Proteomes" id="UP000467841"/>
    </source>
</evidence>